<feature type="transmembrane region" description="Helical" evidence="1">
    <location>
        <begin position="20"/>
        <end position="39"/>
    </location>
</feature>
<keyword evidence="3" id="KW-1185">Reference proteome</keyword>
<evidence type="ECO:0000256" key="1">
    <source>
        <dbReference type="SAM" id="Phobius"/>
    </source>
</evidence>
<keyword evidence="1" id="KW-0812">Transmembrane</keyword>
<evidence type="ECO:0000313" key="2">
    <source>
        <dbReference type="EMBL" id="SDD76315.1"/>
    </source>
</evidence>
<dbReference type="AlphaFoldDB" id="A0A1G6XG62"/>
<evidence type="ECO:0008006" key="4">
    <source>
        <dbReference type="Google" id="ProtNLM"/>
    </source>
</evidence>
<proteinExistence type="predicted"/>
<keyword evidence="1" id="KW-0472">Membrane</keyword>
<protein>
    <recommendedName>
        <fullName evidence="4">DUF4383 domain-containing protein</fullName>
    </recommendedName>
</protein>
<dbReference type="EMBL" id="FMZZ01000017">
    <property type="protein sequence ID" value="SDD76315.1"/>
    <property type="molecule type" value="Genomic_DNA"/>
</dbReference>
<evidence type="ECO:0000313" key="3">
    <source>
        <dbReference type="Proteomes" id="UP000199501"/>
    </source>
</evidence>
<organism evidence="2 3">
    <name type="scientific">Actinokineospora iranica</name>
    <dbReference type="NCBI Taxonomy" id="1271860"/>
    <lineage>
        <taxon>Bacteria</taxon>
        <taxon>Bacillati</taxon>
        <taxon>Actinomycetota</taxon>
        <taxon>Actinomycetes</taxon>
        <taxon>Pseudonocardiales</taxon>
        <taxon>Pseudonocardiaceae</taxon>
        <taxon>Actinokineospora</taxon>
    </lineage>
</organism>
<dbReference type="Pfam" id="PF14325">
    <property type="entry name" value="DUF4383"/>
    <property type="match status" value="1"/>
</dbReference>
<keyword evidence="1" id="KW-1133">Transmembrane helix</keyword>
<accession>A0A1G6XG62</accession>
<sequence length="159" mass="15977">MSGSQRAGASARAPIAQGLCGLLGVVYLVVGVLGLLQTGAGEFDGHVHGTVGGLGGTTLLNLVHTILGALLLLLAASRASGARVGGLFGVLAFLGLTAYGVVAALRGGEDEPLGVDWPATVLHGVSVLIAAAMVVFATRATADGARWRDRLRRERGAKA</sequence>
<name>A0A1G6XG62_9PSEU</name>
<feature type="transmembrane region" description="Helical" evidence="1">
    <location>
        <begin position="59"/>
        <end position="77"/>
    </location>
</feature>
<gene>
    <name evidence="2" type="ORF">SAMN05216174_11754</name>
</gene>
<dbReference type="STRING" id="1271860.SAMN05216174_11754"/>
<dbReference type="RefSeq" id="WP_091456181.1">
    <property type="nucleotide sequence ID" value="NZ_FMZZ01000017.1"/>
</dbReference>
<dbReference type="Proteomes" id="UP000199501">
    <property type="component" value="Unassembled WGS sequence"/>
</dbReference>
<feature type="transmembrane region" description="Helical" evidence="1">
    <location>
        <begin position="84"/>
        <end position="105"/>
    </location>
</feature>
<feature type="transmembrane region" description="Helical" evidence="1">
    <location>
        <begin position="117"/>
        <end position="142"/>
    </location>
</feature>
<reference evidence="3" key="1">
    <citation type="submission" date="2016-10" db="EMBL/GenBank/DDBJ databases">
        <authorList>
            <person name="Varghese N."/>
            <person name="Submissions S."/>
        </authorList>
    </citation>
    <scope>NUCLEOTIDE SEQUENCE [LARGE SCALE GENOMIC DNA]</scope>
    <source>
        <strain evidence="3">IBRC-M 10403</strain>
    </source>
</reference>